<name>A0AC34QYH2_9BILA</name>
<evidence type="ECO:0000313" key="1">
    <source>
        <dbReference type="Proteomes" id="UP000887576"/>
    </source>
</evidence>
<evidence type="ECO:0000313" key="2">
    <source>
        <dbReference type="WBParaSite" id="JU765_v2.g20391.t1"/>
    </source>
</evidence>
<sequence>MAGKKKSNGSNKKDGAKDNLILRASDGKKVQVKESSLKQCKLFDSAFAFTESSNPNDPIEVKDVTSQALKFLVQFCDLHADDSPYESPQNGLLVVPDVRHEAMFESLDSKVFTEVMLAANYVENQRLIDSLMVYLHRSLRGLDVTGVKKALGLTTDISDTERLVFSDQNTANALVNQMNHMGMGA</sequence>
<reference evidence="2" key="1">
    <citation type="submission" date="2022-11" db="UniProtKB">
        <authorList>
            <consortium name="WormBaseParasite"/>
        </authorList>
    </citation>
    <scope>IDENTIFICATION</scope>
</reference>
<dbReference type="WBParaSite" id="JU765_v2.g20391.t1">
    <property type="protein sequence ID" value="JU765_v2.g20391.t1"/>
    <property type="gene ID" value="JU765_v2.g20391"/>
</dbReference>
<dbReference type="Proteomes" id="UP000887576">
    <property type="component" value="Unplaced"/>
</dbReference>
<accession>A0AC34QYH2</accession>
<proteinExistence type="predicted"/>
<protein>
    <submittedName>
        <fullName evidence="2">SKP1 component POZ domain-containing protein</fullName>
    </submittedName>
</protein>
<organism evidence="1 2">
    <name type="scientific">Panagrolaimus sp. JU765</name>
    <dbReference type="NCBI Taxonomy" id="591449"/>
    <lineage>
        <taxon>Eukaryota</taxon>
        <taxon>Metazoa</taxon>
        <taxon>Ecdysozoa</taxon>
        <taxon>Nematoda</taxon>
        <taxon>Chromadorea</taxon>
        <taxon>Rhabditida</taxon>
        <taxon>Tylenchina</taxon>
        <taxon>Panagrolaimomorpha</taxon>
        <taxon>Panagrolaimoidea</taxon>
        <taxon>Panagrolaimidae</taxon>
        <taxon>Panagrolaimus</taxon>
    </lineage>
</organism>